<comment type="function">
    <text evidence="1">Cell wall formation. Catalyzes epimerization of the terminal L-glutamate in UDP-N-acetyl-alpha-D-muramoyl-L-alanyl-L-glutamate.</text>
</comment>
<keyword evidence="1" id="KW-0413">Isomerase</keyword>
<dbReference type="UniPathway" id="UPA00219"/>
<keyword evidence="1" id="KW-0131">Cell cycle</keyword>
<dbReference type="GO" id="GO:0009252">
    <property type="term" value="P:peptidoglycan biosynthetic process"/>
    <property type="evidence" value="ECO:0007669"/>
    <property type="project" value="UniProtKB-UniRule"/>
</dbReference>
<dbReference type="GO" id="GO:0016855">
    <property type="term" value="F:racemase and epimerase activity, acting on amino acids and derivatives"/>
    <property type="evidence" value="ECO:0007669"/>
    <property type="project" value="UniProtKB-UniRule"/>
</dbReference>
<dbReference type="InterPro" id="IPR058741">
    <property type="entry name" value="MurL_C"/>
</dbReference>
<comment type="pathway">
    <text evidence="1">Cell wall biogenesis; peptidoglycan biosynthesis.</text>
</comment>
<reference evidence="4" key="1">
    <citation type="submission" date="2020-01" db="EMBL/GenBank/DDBJ databases">
        <authorList>
            <person name="Meier V. D."/>
            <person name="Meier V D."/>
        </authorList>
    </citation>
    <scope>NUCLEOTIDE SEQUENCE</scope>
    <source>
        <strain evidence="4">HLG_WM_MAG_12</strain>
    </source>
</reference>
<keyword evidence="1" id="KW-0961">Cell wall biogenesis/degradation</keyword>
<dbReference type="GO" id="GO:0071555">
    <property type="term" value="P:cell wall organization"/>
    <property type="evidence" value="ECO:0007669"/>
    <property type="project" value="UniProtKB-KW"/>
</dbReference>
<keyword evidence="1" id="KW-0132">Cell division</keyword>
<feature type="domain" description="MurL C-terminal" evidence="2">
    <location>
        <begin position="310"/>
        <end position="392"/>
    </location>
</feature>
<dbReference type="EMBL" id="CACVAW010000032">
    <property type="protein sequence ID" value="CAA6808347.1"/>
    <property type="molecule type" value="Genomic_DNA"/>
</dbReference>
<dbReference type="EC" id="5.1.1.23" evidence="1"/>
<comment type="catalytic activity">
    <reaction evidence="1">
        <text>UDP-N-acetyl-alpha-D-muramoyl-L-alanyl-L-glutamate + ATP + H2O = UDP-N-acetyl-alpha-D-muramoyl-L-alanyl-D-glutamate + AMP + diphosphate + H(+)</text>
        <dbReference type="Rhea" id="RHEA:58812"/>
        <dbReference type="ChEBI" id="CHEBI:15377"/>
        <dbReference type="ChEBI" id="CHEBI:15378"/>
        <dbReference type="ChEBI" id="CHEBI:30616"/>
        <dbReference type="ChEBI" id="CHEBI:33019"/>
        <dbReference type="ChEBI" id="CHEBI:83900"/>
        <dbReference type="ChEBI" id="CHEBI:142725"/>
        <dbReference type="ChEBI" id="CHEBI:456215"/>
        <dbReference type="EC" id="5.1.1.23"/>
    </reaction>
</comment>
<evidence type="ECO:0000256" key="1">
    <source>
        <dbReference type="HAMAP-Rule" id="MF_02209"/>
    </source>
</evidence>
<gene>
    <name evidence="1" type="primary">murL</name>
    <name evidence="4" type="ORF">HELGO_WM16303</name>
</gene>
<dbReference type="GO" id="GO:0008360">
    <property type="term" value="P:regulation of cell shape"/>
    <property type="evidence" value="ECO:0007669"/>
    <property type="project" value="UniProtKB-KW"/>
</dbReference>
<accession>A0A6S6SIS3</accession>
<evidence type="ECO:0000259" key="3">
    <source>
        <dbReference type="Pfam" id="PF26299"/>
    </source>
</evidence>
<dbReference type="Pfam" id="PF26298">
    <property type="entry name" value="MurL_epimerase_C"/>
    <property type="match status" value="1"/>
</dbReference>
<keyword evidence="1" id="KW-0133">Cell shape</keyword>
<comment type="similarity">
    <text evidence="1">Belongs to the MurL family.</text>
</comment>
<protein>
    <recommendedName>
        <fullName evidence="1">UDP-N-acetyl-alpha-D-muramoyl-L-alanyl-L-glutamate epimerase</fullName>
        <ecNumber evidence="1">5.1.1.23</ecNumber>
    </recommendedName>
    <alternativeName>
        <fullName evidence="1">UDP-MurNAc-L-Ala-L-Glu epimerase</fullName>
    </alternativeName>
</protein>
<proteinExistence type="inferred from homology"/>
<sequence length="432" mass="50559">MKQFNNLRQKYPIFTYKKYEINYKDDNLNLKFHYSFGDYKFIHNLSWQNIPKTDIKTLENIIFHIGLVESISYWKLTCSKELKIECGNIDEDQQNWFKKLFLNGLGEFIYINKILVSLDDFVNITCTKDLSTLPKVDIKTKEANLIPIGGGKDSCVTYELLKDDSSYLFAMNPIEPTRKIMANSSLKNIKMKRVLDPQIIELNKQEFLNGHVPFSSILSFISLLTASIYNLKYIPLSNESSANEENIIFNNIKINHQYSKSIEYENDFRSYYKKYLTDDIEYFSFLRPLHELHIAKLFSKYRYFHDIFLSCNVGSKRGVWCTKCPKCLFTFVMLHAYLDTKAMINIFGVNMLEDDSLKDMLKNLMGNGEIKPFECVGTYEEVNIALSLISKQYSELPSLLQKLDIKSHTIPTINWKEHNLTKMHLDILKNAF</sequence>
<dbReference type="InterPro" id="IPR043689">
    <property type="entry name" value="MurL"/>
</dbReference>
<feature type="domain" description="MurL N-terminal" evidence="3">
    <location>
        <begin position="8"/>
        <end position="285"/>
    </location>
</feature>
<dbReference type="Pfam" id="PF26299">
    <property type="entry name" value="MurL_N"/>
    <property type="match status" value="1"/>
</dbReference>
<evidence type="ECO:0000313" key="4">
    <source>
        <dbReference type="EMBL" id="CAA6808347.1"/>
    </source>
</evidence>
<dbReference type="HAMAP" id="MF_02209">
    <property type="entry name" value="MurL"/>
    <property type="match status" value="1"/>
</dbReference>
<dbReference type="InterPro" id="IPR058740">
    <property type="entry name" value="MurL_N"/>
</dbReference>
<dbReference type="GO" id="GO:0005737">
    <property type="term" value="C:cytoplasm"/>
    <property type="evidence" value="ECO:0007669"/>
    <property type="project" value="UniProtKB-UniRule"/>
</dbReference>
<keyword evidence="1" id="KW-0573">Peptidoglycan synthesis</keyword>
<evidence type="ECO:0000259" key="2">
    <source>
        <dbReference type="Pfam" id="PF26298"/>
    </source>
</evidence>
<organism evidence="4">
    <name type="scientific">uncultured Campylobacterales bacterium</name>
    <dbReference type="NCBI Taxonomy" id="352960"/>
    <lineage>
        <taxon>Bacteria</taxon>
        <taxon>Pseudomonadati</taxon>
        <taxon>Campylobacterota</taxon>
        <taxon>Epsilonproteobacteria</taxon>
        <taxon>Campylobacterales</taxon>
        <taxon>environmental samples</taxon>
    </lineage>
</organism>
<dbReference type="GO" id="GO:0051301">
    <property type="term" value="P:cell division"/>
    <property type="evidence" value="ECO:0007669"/>
    <property type="project" value="UniProtKB-KW"/>
</dbReference>
<name>A0A6S6SIS3_9BACT</name>
<dbReference type="AlphaFoldDB" id="A0A6S6SIS3"/>